<evidence type="ECO:0000256" key="1">
    <source>
        <dbReference type="SAM" id="Coils"/>
    </source>
</evidence>
<keyword evidence="1" id="KW-0175">Coiled coil</keyword>
<gene>
    <name evidence="2" type="ORF">PGLA2088_LOCUS8184</name>
</gene>
<dbReference type="AlphaFoldDB" id="A0A813IG57"/>
<feature type="non-terminal residue" evidence="2">
    <location>
        <position position="415"/>
    </location>
</feature>
<organism evidence="2 3">
    <name type="scientific">Polarella glacialis</name>
    <name type="common">Dinoflagellate</name>
    <dbReference type="NCBI Taxonomy" id="89957"/>
    <lineage>
        <taxon>Eukaryota</taxon>
        <taxon>Sar</taxon>
        <taxon>Alveolata</taxon>
        <taxon>Dinophyceae</taxon>
        <taxon>Suessiales</taxon>
        <taxon>Suessiaceae</taxon>
        <taxon>Polarella</taxon>
    </lineage>
</organism>
<evidence type="ECO:0000313" key="3">
    <source>
        <dbReference type="Proteomes" id="UP000626109"/>
    </source>
</evidence>
<dbReference type="EMBL" id="CAJNNW010008759">
    <property type="protein sequence ID" value="CAE8650331.1"/>
    <property type="molecule type" value="Genomic_DNA"/>
</dbReference>
<feature type="coiled-coil region" evidence="1">
    <location>
        <begin position="308"/>
        <end position="335"/>
    </location>
</feature>
<accession>A0A813IG57</accession>
<comment type="caution">
    <text evidence="2">The sequence shown here is derived from an EMBL/GenBank/DDBJ whole genome shotgun (WGS) entry which is preliminary data.</text>
</comment>
<feature type="non-terminal residue" evidence="2">
    <location>
        <position position="1"/>
    </location>
</feature>
<protein>
    <recommendedName>
        <fullName evidence="4">S1 motif domain-containing protein</fullName>
    </recommendedName>
</protein>
<evidence type="ECO:0008006" key="4">
    <source>
        <dbReference type="Google" id="ProtNLM"/>
    </source>
</evidence>
<dbReference type="Proteomes" id="UP000626109">
    <property type="component" value="Unassembled WGS sequence"/>
</dbReference>
<reference evidence="2" key="1">
    <citation type="submission" date="2021-02" db="EMBL/GenBank/DDBJ databases">
        <authorList>
            <person name="Dougan E. K."/>
            <person name="Rhodes N."/>
            <person name="Thang M."/>
            <person name="Chan C."/>
        </authorList>
    </citation>
    <scope>NUCLEOTIDE SEQUENCE</scope>
</reference>
<name>A0A813IG57_POLGL</name>
<proteinExistence type="predicted"/>
<sequence length="415" mass="45499">AGTLDEDFLEAADLDARLSGARPLSPQGLARVAWAMAASGNQSSSAWPLVSAQLLSMKTECLGMSGQDRARLLEALSAHAALTGEAWPKGSAAEQVVSDPAWQSNWRQQAARTLLYQDKVADLLQDLDVKFERDAKGEDGLYVIPILLPGEKTVIDLLTDARHPASRQPRGDVALRHQVWSASGYSVLAIPDSVWPRIGGATEAVQGSEQDAQVLEASARQKQRDWLRSRLQGLVREDLIQKAGIEAEVAKMLKDVSFGDEGLNIDGLHRLAKESLAVQKAAVSKFVDTSQTSVNIKNPTAWLIGIIKKEHETAVKEAEKEAKKLVDVENDTRKQAAMKRPVEGWEKSDGRKLEEVKVGERLRGEVMNVFRGRVWVSCGLAKDATFTMMGGTYNVGDKLDNLKVTNVDLEKKWVE</sequence>
<evidence type="ECO:0000313" key="2">
    <source>
        <dbReference type="EMBL" id="CAE8650331.1"/>
    </source>
</evidence>